<comment type="caution">
    <text evidence="1">The sequence shown here is derived from an EMBL/GenBank/DDBJ whole genome shotgun (WGS) entry which is preliminary data.</text>
</comment>
<keyword evidence="1" id="KW-0812">Transmembrane</keyword>
<dbReference type="PANTHER" id="PTHR12265:SF40">
    <property type="entry name" value="DUF829-DOMAIN-CONTAINING PROTEIN"/>
    <property type="match status" value="1"/>
</dbReference>
<dbReference type="Proteomes" id="UP000053831">
    <property type="component" value="Unassembled WGS sequence"/>
</dbReference>
<dbReference type="InterPro" id="IPR008547">
    <property type="entry name" value="DUF829_TMEM53"/>
</dbReference>
<dbReference type="Pfam" id="PF05705">
    <property type="entry name" value="DUF829"/>
    <property type="match status" value="1"/>
</dbReference>
<dbReference type="PANTHER" id="PTHR12265">
    <property type="entry name" value="TRANSMEMBRANE PROTEIN 53"/>
    <property type="match status" value="1"/>
</dbReference>
<dbReference type="OrthoDB" id="77878at2759"/>
<sequence length="288" mass="32000">MASPSTEAPKAKPLAFMERLSPEVYLYRPSGDADSSASPDGPKLILVASWTDASDSHIAKYIIKYQELFPRSQIALIRSATPLFFRPPRMIPIAQKLVPVFKSVFNTGLFPPSRPELLVHIFSNGGSASVASLFQAYAASADEGEDKRIPLHVTIIDSAPSEFAAARLAAFVQVGMSTAMRLITAPFVWLVSYSWQFLVSVGALTDWMGIWGDAHNNKALNNEARRVYIYSKIDKLVDYRTVLSHAAKAEERGFSVQREEFVGSAHVAHARKDEGRYWGIVRNFWYGN</sequence>
<dbReference type="AlphaFoldDB" id="A0A0M8N2Y7"/>
<keyword evidence="2" id="KW-1185">Reference proteome</keyword>
<organism evidence="1 2">
    <name type="scientific">Escovopsis weberi</name>
    <dbReference type="NCBI Taxonomy" id="150374"/>
    <lineage>
        <taxon>Eukaryota</taxon>
        <taxon>Fungi</taxon>
        <taxon>Dikarya</taxon>
        <taxon>Ascomycota</taxon>
        <taxon>Pezizomycotina</taxon>
        <taxon>Sordariomycetes</taxon>
        <taxon>Hypocreomycetidae</taxon>
        <taxon>Hypocreales</taxon>
        <taxon>Hypocreaceae</taxon>
        <taxon>Escovopsis</taxon>
    </lineage>
</organism>
<evidence type="ECO:0000313" key="2">
    <source>
        <dbReference type="Proteomes" id="UP000053831"/>
    </source>
</evidence>
<keyword evidence="1" id="KW-0472">Membrane</keyword>
<proteinExistence type="predicted"/>
<dbReference type="EMBL" id="LGSR01000006">
    <property type="protein sequence ID" value="KOS22077.1"/>
    <property type="molecule type" value="Genomic_DNA"/>
</dbReference>
<accession>A0A0M8N2Y7</accession>
<gene>
    <name evidence="1" type="ORF">ESCO_001711</name>
</gene>
<name>A0A0M8N2Y7_ESCWE</name>
<reference evidence="1 2" key="1">
    <citation type="submission" date="2015-07" db="EMBL/GenBank/DDBJ databases">
        <title>The genome of the fungus Escovopsis weberi, a specialized disease agent of ant agriculture.</title>
        <authorList>
            <person name="de Man T.J."/>
            <person name="Stajich J.E."/>
            <person name="Kubicek C.P."/>
            <person name="Chenthamara K."/>
            <person name="Atanasova L."/>
            <person name="Druzhinina I.S."/>
            <person name="Birnbaum S."/>
            <person name="Barribeau S.M."/>
            <person name="Teiling C."/>
            <person name="Suen G."/>
            <person name="Currie C."/>
            <person name="Gerardo N.M."/>
        </authorList>
    </citation>
    <scope>NUCLEOTIDE SEQUENCE [LARGE SCALE GENOMIC DNA]</scope>
</reference>
<evidence type="ECO:0000313" key="1">
    <source>
        <dbReference type="EMBL" id="KOS22077.1"/>
    </source>
</evidence>
<protein>
    <submittedName>
        <fullName evidence="1">Transmembrane protein 53</fullName>
    </submittedName>
</protein>